<dbReference type="Pfam" id="PF02770">
    <property type="entry name" value="Acyl-CoA_dh_M"/>
    <property type="match status" value="1"/>
</dbReference>
<dbReference type="InterPro" id="IPR009100">
    <property type="entry name" value="AcylCoA_DH/oxidase_NM_dom_sf"/>
</dbReference>
<dbReference type="GO" id="GO:0003995">
    <property type="term" value="F:acyl-CoA dehydrogenase activity"/>
    <property type="evidence" value="ECO:0007669"/>
    <property type="project" value="InterPro"/>
</dbReference>
<dbReference type="PROSITE" id="PS00072">
    <property type="entry name" value="ACYL_COA_DH_1"/>
    <property type="match status" value="1"/>
</dbReference>
<organism evidence="7 8">
    <name type="scientific">Glycocaulis alkaliphilus</name>
    <dbReference type="NCBI Taxonomy" id="1434191"/>
    <lineage>
        <taxon>Bacteria</taxon>
        <taxon>Pseudomonadati</taxon>
        <taxon>Pseudomonadota</taxon>
        <taxon>Alphaproteobacteria</taxon>
        <taxon>Maricaulales</taxon>
        <taxon>Maricaulaceae</taxon>
        <taxon>Glycocaulis</taxon>
    </lineage>
</organism>
<dbReference type="InterPro" id="IPR009075">
    <property type="entry name" value="AcylCo_DH/oxidase_C"/>
</dbReference>
<dbReference type="PANTHER" id="PTHR48083">
    <property type="entry name" value="MEDIUM-CHAIN SPECIFIC ACYL-COA DEHYDROGENASE, MITOCHONDRIAL-RELATED"/>
    <property type="match status" value="1"/>
</dbReference>
<name>A0A3T0E7I4_9PROT</name>
<dbReference type="PIRSF" id="PIRSF016578">
    <property type="entry name" value="HsaA"/>
    <property type="match status" value="1"/>
</dbReference>
<dbReference type="Gene3D" id="2.40.110.10">
    <property type="entry name" value="Butyryl-CoA Dehydrogenase, subunit A, domain 2"/>
    <property type="match status" value="1"/>
</dbReference>
<dbReference type="KEGG" id="gak:X907_0620"/>
<dbReference type="RefSeq" id="WP_127565579.1">
    <property type="nucleotide sequence ID" value="NZ_BMFB01000002.1"/>
</dbReference>
<dbReference type="Proteomes" id="UP000286954">
    <property type="component" value="Chromosome"/>
</dbReference>
<dbReference type="InterPro" id="IPR036250">
    <property type="entry name" value="AcylCo_DH-like_C"/>
</dbReference>
<evidence type="ECO:0000256" key="5">
    <source>
        <dbReference type="ARBA" id="ARBA00023002"/>
    </source>
</evidence>
<dbReference type="PROSITE" id="PS00073">
    <property type="entry name" value="ACYL_COA_DH_2"/>
    <property type="match status" value="1"/>
</dbReference>
<dbReference type="InterPro" id="IPR006091">
    <property type="entry name" value="Acyl-CoA_Oxase/DH_mid-dom"/>
</dbReference>
<gene>
    <name evidence="7" type="ORF">X907_0620</name>
</gene>
<evidence type="ECO:0000256" key="4">
    <source>
        <dbReference type="ARBA" id="ARBA00022827"/>
    </source>
</evidence>
<dbReference type="InterPro" id="IPR006089">
    <property type="entry name" value="Acyl-CoA_DH_CS"/>
</dbReference>
<dbReference type="GO" id="GO:0005737">
    <property type="term" value="C:cytoplasm"/>
    <property type="evidence" value="ECO:0007669"/>
    <property type="project" value="TreeGrafter"/>
</dbReference>
<keyword evidence="8" id="KW-1185">Reference proteome</keyword>
<protein>
    <submittedName>
        <fullName evidence="7">Acyl-CoA dehydrogenase-like protein</fullName>
    </submittedName>
</protein>
<dbReference type="PANTHER" id="PTHR48083:SF6">
    <property type="entry name" value="ACYL-COA DEHYDROGENASE 6"/>
    <property type="match status" value="1"/>
</dbReference>
<dbReference type="FunFam" id="2.40.110.10:FF:000002">
    <property type="entry name" value="Acyl-CoA dehydrogenase fadE12"/>
    <property type="match status" value="1"/>
</dbReference>
<sequence length="385" mass="42272">MQFTTEHNQLRDTIAKFVATEINPHVEEWEKAEEFPSHELFKKMGDLGLLGLRWPEKFGGAGLDFSYGLVFAEELGLVNCGGVPMAIGVQTDMATPALANFGSDELRAEFLAPAISGDAVVCLGVSEPGGGSDVAALKTTAKSDGDDYVITGTKMWITNGMKADWCCLLANTSDGPAHGNKSLIIVPMNSKGITRQKIHKIGMHCSDTAQLFFDEVRVPKRNRIGDEGAGFLYQMLQFQEERLFGAASSLKSLDRAIDLTIEYTRDRKAFGHSVLDNQVVHFRLAELRTEVEALRALTYRAVADFMEGKDVTRLASMAKLKCGRLTREVSDTCLQYWGGMGYTSDNPIARSFRDGRLISIGGGTDEIMLGIICKLEGTLPKRRKD</sequence>
<dbReference type="InterPro" id="IPR050741">
    <property type="entry name" value="Acyl-CoA_dehydrogenase"/>
</dbReference>
<dbReference type="GO" id="GO:0050660">
    <property type="term" value="F:flavin adenine dinucleotide binding"/>
    <property type="evidence" value="ECO:0007669"/>
    <property type="project" value="InterPro"/>
</dbReference>
<reference evidence="7 8" key="1">
    <citation type="submission" date="2016-12" db="EMBL/GenBank/DDBJ databases">
        <title>The genome of dimorphic prosthecate Glycocaulis alkaliphilus 6b-8t, isolated from crude oil dictates its adaptability in petroleum environments.</title>
        <authorList>
            <person name="Wu X.-L."/>
            <person name="Geng S."/>
        </authorList>
    </citation>
    <scope>NUCLEOTIDE SEQUENCE [LARGE SCALE GENOMIC DNA]</scope>
    <source>
        <strain evidence="7 8">6B-8</strain>
    </source>
</reference>
<evidence type="ECO:0000313" key="8">
    <source>
        <dbReference type="Proteomes" id="UP000286954"/>
    </source>
</evidence>
<dbReference type="Gene3D" id="1.10.540.10">
    <property type="entry name" value="Acyl-CoA dehydrogenase/oxidase, N-terminal domain"/>
    <property type="match status" value="1"/>
</dbReference>
<proteinExistence type="inferred from homology"/>
<dbReference type="Gene3D" id="1.20.140.10">
    <property type="entry name" value="Butyryl-CoA Dehydrogenase, subunit A, domain 3"/>
    <property type="match status" value="1"/>
</dbReference>
<dbReference type="InterPro" id="IPR046373">
    <property type="entry name" value="Acyl-CoA_Oxase/DH_mid-dom_sf"/>
</dbReference>
<keyword evidence="4 6" id="KW-0274">FAD</keyword>
<evidence type="ECO:0000256" key="2">
    <source>
        <dbReference type="ARBA" id="ARBA00009347"/>
    </source>
</evidence>
<evidence type="ECO:0000256" key="1">
    <source>
        <dbReference type="ARBA" id="ARBA00001974"/>
    </source>
</evidence>
<dbReference type="Pfam" id="PF00441">
    <property type="entry name" value="Acyl-CoA_dh_1"/>
    <property type="match status" value="1"/>
</dbReference>
<dbReference type="SUPFAM" id="SSF47203">
    <property type="entry name" value="Acyl-CoA dehydrogenase C-terminal domain-like"/>
    <property type="match status" value="1"/>
</dbReference>
<evidence type="ECO:0000256" key="6">
    <source>
        <dbReference type="RuleBase" id="RU362125"/>
    </source>
</evidence>
<dbReference type="OrthoDB" id="9775090at2"/>
<dbReference type="InterPro" id="IPR037069">
    <property type="entry name" value="AcylCoA_DH/ox_N_sf"/>
</dbReference>
<comment type="cofactor">
    <cofactor evidence="1 6">
        <name>FAD</name>
        <dbReference type="ChEBI" id="CHEBI:57692"/>
    </cofactor>
</comment>
<dbReference type="SUPFAM" id="SSF56645">
    <property type="entry name" value="Acyl-CoA dehydrogenase NM domain-like"/>
    <property type="match status" value="1"/>
</dbReference>
<evidence type="ECO:0000256" key="3">
    <source>
        <dbReference type="ARBA" id="ARBA00022630"/>
    </source>
</evidence>
<accession>A0A3T0E7I4</accession>
<dbReference type="EMBL" id="CP018911">
    <property type="protein sequence ID" value="AZU03166.1"/>
    <property type="molecule type" value="Genomic_DNA"/>
</dbReference>
<keyword evidence="3 6" id="KW-0285">Flavoprotein</keyword>
<comment type="similarity">
    <text evidence="2 6">Belongs to the acyl-CoA dehydrogenase family.</text>
</comment>
<dbReference type="Pfam" id="PF02771">
    <property type="entry name" value="Acyl-CoA_dh_N"/>
    <property type="match status" value="1"/>
</dbReference>
<keyword evidence="5 6" id="KW-0560">Oxidoreductase</keyword>
<evidence type="ECO:0000313" key="7">
    <source>
        <dbReference type="EMBL" id="AZU03166.1"/>
    </source>
</evidence>
<dbReference type="AlphaFoldDB" id="A0A3T0E7I4"/>
<dbReference type="InterPro" id="IPR013786">
    <property type="entry name" value="AcylCoA_DH/ox_N"/>
</dbReference>
<dbReference type="GO" id="GO:0033539">
    <property type="term" value="P:fatty acid beta-oxidation using acyl-CoA dehydrogenase"/>
    <property type="evidence" value="ECO:0007669"/>
    <property type="project" value="TreeGrafter"/>
</dbReference>